<sequence>MGHHLTVSGVAVDTRHYIDGERVSGRETFGIFSPIDQRDLGEISQGDAADCDRAVTAATRAFPSWAALGAEGRLPYLRRFAEEIGKRADDFCLAESNDAGVLLSRMQHGVVPRAMQNILFFAEAALTLQDKTINTKQAVHYVRHDPAGVAVIITPWNAPLMLSTWKIGPALAAGNTVIVKPPEWAPLTCSLLADAAEAAGLPPGVFNLVQGSGAVTGASLVSDPRVRRISFTGSVPTAKIIAEVAARNLVPCSLELGGKSPFIVLEDADLDAAAATGALMYRNATQVCLAGTRFLVHERVRDAFIEKMRAIVGELSIGDPREAATEVGPIIHPRQLERVKGYVDRAVAAGATVLWGGQAAPQGGLFFLPTMLTDVGEDAEIVREEVFGPVLVLQTFSDDEDAIRMANDSVYGLGGVCFGETEHAKSVAEHVRTGFIWVNSFGIRDLEAPFGGCRNSGIGREGGDWSFEFFSDIKDVILPTAPFKPSFSHR</sequence>
<organism evidence="6 7">
    <name type="scientific">Sphingobium lactosutens DS20</name>
    <dbReference type="NCBI Taxonomy" id="1331060"/>
    <lineage>
        <taxon>Bacteria</taxon>
        <taxon>Pseudomonadati</taxon>
        <taxon>Pseudomonadota</taxon>
        <taxon>Alphaproteobacteria</taxon>
        <taxon>Sphingomonadales</taxon>
        <taxon>Sphingomonadaceae</taxon>
        <taxon>Sphingobium</taxon>
    </lineage>
</organism>
<keyword evidence="7" id="KW-1185">Reference proteome</keyword>
<evidence type="ECO:0000256" key="2">
    <source>
        <dbReference type="ARBA" id="ARBA00023002"/>
    </source>
</evidence>
<dbReference type="GO" id="GO:0016620">
    <property type="term" value="F:oxidoreductase activity, acting on the aldehyde or oxo group of donors, NAD or NADP as acceptor"/>
    <property type="evidence" value="ECO:0007669"/>
    <property type="project" value="InterPro"/>
</dbReference>
<dbReference type="Gene3D" id="3.40.309.10">
    <property type="entry name" value="Aldehyde Dehydrogenase, Chain A, domain 2"/>
    <property type="match status" value="1"/>
</dbReference>
<dbReference type="AlphaFoldDB" id="T0HEI0"/>
<dbReference type="PROSITE" id="PS00687">
    <property type="entry name" value="ALDEHYDE_DEHYDR_GLU"/>
    <property type="match status" value="1"/>
</dbReference>
<dbReference type="PANTHER" id="PTHR11699">
    <property type="entry name" value="ALDEHYDE DEHYDROGENASE-RELATED"/>
    <property type="match status" value="1"/>
</dbReference>
<comment type="similarity">
    <text evidence="1 4">Belongs to the aldehyde dehydrogenase family.</text>
</comment>
<name>T0HEI0_9SPHN</name>
<dbReference type="eggNOG" id="COG1012">
    <property type="taxonomic scope" value="Bacteria"/>
</dbReference>
<accession>T0HEI0</accession>
<dbReference type="InterPro" id="IPR016163">
    <property type="entry name" value="Ald_DH_C"/>
</dbReference>
<keyword evidence="2 4" id="KW-0560">Oxidoreductase</keyword>
<evidence type="ECO:0000256" key="1">
    <source>
        <dbReference type="ARBA" id="ARBA00009986"/>
    </source>
</evidence>
<evidence type="ECO:0000256" key="3">
    <source>
        <dbReference type="PROSITE-ProRule" id="PRU10007"/>
    </source>
</evidence>
<dbReference type="SUPFAM" id="SSF53720">
    <property type="entry name" value="ALDH-like"/>
    <property type="match status" value="1"/>
</dbReference>
<dbReference type="Gene3D" id="3.40.605.10">
    <property type="entry name" value="Aldehyde Dehydrogenase, Chain A, domain 1"/>
    <property type="match status" value="1"/>
</dbReference>
<dbReference type="EMBL" id="ATDP01000107">
    <property type="protein sequence ID" value="EQB11412.1"/>
    <property type="molecule type" value="Genomic_DNA"/>
</dbReference>
<feature type="active site" evidence="3">
    <location>
        <position position="255"/>
    </location>
</feature>
<dbReference type="InterPro" id="IPR015590">
    <property type="entry name" value="Aldehyde_DH_dom"/>
</dbReference>
<dbReference type="InterPro" id="IPR016161">
    <property type="entry name" value="Ald_DH/histidinol_DH"/>
</dbReference>
<dbReference type="Proteomes" id="UP000015531">
    <property type="component" value="Unassembled WGS sequence"/>
</dbReference>
<evidence type="ECO:0000256" key="4">
    <source>
        <dbReference type="RuleBase" id="RU003345"/>
    </source>
</evidence>
<reference evidence="6 7" key="1">
    <citation type="journal article" date="2013" name="Genome Announc.">
        <title>Draft Genome Sequence of Sphingobium lactosutens Strain DS20T, Isolated from a Hexachlorocyclohexane Dumpsite.</title>
        <authorList>
            <person name="Kumar R."/>
            <person name="Dwivedi V."/>
            <person name="Negi V."/>
            <person name="Khurana J.P."/>
            <person name="Lal R."/>
        </authorList>
    </citation>
    <scope>NUCLEOTIDE SEQUENCE [LARGE SCALE GENOMIC DNA]</scope>
    <source>
        <strain evidence="6 7">DS20</strain>
    </source>
</reference>
<dbReference type="Pfam" id="PF00171">
    <property type="entry name" value="Aldedh"/>
    <property type="match status" value="1"/>
</dbReference>
<evidence type="ECO:0000259" key="5">
    <source>
        <dbReference type="Pfam" id="PF00171"/>
    </source>
</evidence>
<dbReference type="FunFam" id="3.40.605.10:FF:000007">
    <property type="entry name" value="NAD/NADP-dependent betaine aldehyde dehydrogenase"/>
    <property type="match status" value="1"/>
</dbReference>
<proteinExistence type="inferred from homology"/>
<dbReference type="InterPro" id="IPR016162">
    <property type="entry name" value="Ald_DH_N"/>
</dbReference>
<dbReference type="OrthoDB" id="9802947at2"/>
<feature type="domain" description="Aldehyde dehydrogenase" evidence="5">
    <location>
        <begin position="27"/>
        <end position="476"/>
    </location>
</feature>
<comment type="caution">
    <text evidence="6">The sequence shown here is derived from an EMBL/GenBank/DDBJ whole genome shotgun (WGS) entry which is preliminary data.</text>
</comment>
<dbReference type="PATRIC" id="fig|1331060.3.peg.4596"/>
<dbReference type="InterPro" id="IPR029510">
    <property type="entry name" value="Ald_DH_CS_GLU"/>
</dbReference>
<gene>
    <name evidence="6" type="ORF">RLDS_23705</name>
</gene>
<dbReference type="RefSeq" id="WP_021228199.1">
    <property type="nucleotide sequence ID" value="NZ_ATDP01000107.1"/>
</dbReference>
<evidence type="ECO:0000313" key="6">
    <source>
        <dbReference type="EMBL" id="EQB11412.1"/>
    </source>
</evidence>
<evidence type="ECO:0000313" key="7">
    <source>
        <dbReference type="Proteomes" id="UP000015531"/>
    </source>
</evidence>
<protein>
    <recommendedName>
        <fullName evidence="5">Aldehyde dehydrogenase domain-containing protein</fullName>
    </recommendedName>
</protein>